<dbReference type="AlphaFoldDB" id="A0AAE4TJY9"/>
<sequence length="352" mass="40268">MESYLDKSPAYLFKSRHGIWYARIVIPEAMQSTLGKRELRKSLETRERFEAVRRSWQVLMQLKSIIEGHAQNDSEFSQVVTITNAVHQVAPIAAAITSSPIQSPKPKLPKLSQVSEEFCQEKLKQGVWSAGSEKVNRQSFKDLINLIGDLHLDEFTLPKALEYKRHFSSKSELSVATVNKRLTRVSELMQWASIHYGTNNPMTGLSIKVSERVKASKARDALSDNQIKQLFREIPPVTEINLPYRAWLPRLAAYTGARIGELAQLYLGDLQVIDNHPCILIRVTHKDQSIKTATSERVIPIHPQLIAMGFLKFVEKQRERGCMRLFPELRKLPARGYSHQVSKWFSTFKAKF</sequence>
<dbReference type="Pfam" id="PF20172">
    <property type="entry name" value="DUF6538"/>
    <property type="match status" value="1"/>
</dbReference>
<evidence type="ECO:0000256" key="3">
    <source>
        <dbReference type="ARBA" id="ARBA00023125"/>
    </source>
</evidence>
<comment type="caution">
    <text evidence="8">The sequence shown here is derived from an EMBL/GenBank/DDBJ whole genome shotgun (WGS) entry which is preliminary data.</text>
</comment>
<dbReference type="PANTHER" id="PTHR30349:SF41">
    <property type="entry name" value="INTEGRASE_RECOMBINASE PROTEIN MJ0367-RELATED"/>
    <property type="match status" value="1"/>
</dbReference>
<dbReference type="PANTHER" id="PTHR30349">
    <property type="entry name" value="PHAGE INTEGRASE-RELATED"/>
    <property type="match status" value="1"/>
</dbReference>
<keyword evidence="4" id="KW-0233">DNA recombination</keyword>
<keyword evidence="3 5" id="KW-0238">DNA-binding</keyword>
<dbReference type="InterPro" id="IPR046668">
    <property type="entry name" value="DUF6538"/>
</dbReference>
<protein>
    <recommendedName>
        <fullName evidence="10">Integrase</fullName>
    </recommendedName>
</protein>
<dbReference type="PROSITE" id="PS51900">
    <property type="entry name" value="CB"/>
    <property type="match status" value="1"/>
</dbReference>
<dbReference type="Gene3D" id="1.10.443.10">
    <property type="entry name" value="Intergrase catalytic core"/>
    <property type="match status" value="1"/>
</dbReference>
<evidence type="ECO:0000256" key="5">
    <source>
        <dbReference type="PROSITE-ProRule" id="PRU01248"/>
    </source>
</evidence>
<proteinExistence type="inferred from homology"/>
<evidence type="ECO:0000256" key="1">
    <source>
        <dbReference type="ARBA" id="ARBA00008857"/>
    </source>
</evidence>
<dbReference type="SUPFAM" id="SSF56349">
    <property type="entry name" value="DNA breaking-rejoining enzymes"/>
    <property type="match status" value="1"/>
</dbReference>
<dbReference type="InterPro" id="IPR013762">
    <property type="entry name" value="Integrase-like_cat_sf"/>
</dbReference>
<dbReference type="Proteomes" id="UP001187859">
    <property type="component" value="Unassembled WGS sequence"/>
</dbReference>
<dbReference type="RefSeq" id="WP_317519593.1">
    <property type="nucleotide sequence ID" value="NZ_JASGOQ010000001.1"/>
</dbReference>
<accession>A0AAE4TJY9</accession>
<reference evidence="8" key="1">
    <citation type="submission" date="2023-05" db="EMBL/GenBank/DDBJ databases">
        <title>Colonisation of extended spectrum b-lactamase- and carbapenemase-producing bacteria on hospital surfaces from low- and middle-income countries.</title>
        <authorList>
            <person name="Nieto-Rosado M."/>
            <person name="Sands K."/>
            <person name="Iregbu K."/>
            <person name="Zahra R."/>
            <person name="Mazarati J.B."/>
            <person name="Mehtar S."/>
            <person name="Barnards-Group B."/>
            <person name="Walsh T.R."/>
        </authorList>
    </citation>
    <scope>NUCLEOTIDE SEQUENCE</scope>
    <source>
        <strain evidence="8">PP-E493</strain>
    </source>
</reference>
<evidence type="ECO:0000313" key="8">
    <source>
        <dbReference type="EMBL" id="MDV5389752.1"/>
    </source>
</evidence>
<evidence type="ECO:0000256" key="4">
    <source>
        <dbReference type="ARBA" id="ARBA00023172"/>
    </source>
</evidence>
<dbReference type="GO" id="GO:0003677">
    <property type="term" value="F:DNA binding"/>
    <property type="evidence" value="ECO:0007669"/>
    <property type="project" value="UniProtKB-UniRule"/>
</dbReference>
<dbReference type="InterPro" id="IPR044068">
    <property type="entry name" value="CB"/>
</dbReference>
<name>A0AAE4TJY9_9GAMM</name>
<feature type="domain" description="Core-binding (CB)" evidence="7">
    <location>
        <begin position="109"/>
        <end position="193"/>
    </location>
</feature>
<comment type="similarity">
    <text evidence="1">Belongs to the 'phage' integrase family.</text>
</comment>
<dbReference type="InterPro" id="IPR050090">
    <property type="entry name" value="Tyrosine_recombinase_XerCD"/>
</dbReference>
<evidence type="ECO:0000259" key="7">
    <source>
        <dbReference type="PROSITE" id="PS51900"/>
    </source>
</evidence>
<dbReference type="InterPro" id="IPR002104">
    <property type="entry name" value="Integrase_catalytic"/>
</dbReference>
<organism evidence="8 9">
    <name type="scientific">Shewanella xiamenensis</name>
    <dbReference type="NCBI Taxonomy" id="332186"/>
    <lineage>
        <taxon>Bacteria</taxon>
        <taxon>Pseudomonadati</taxon>
        <taxon>Pseudomonadota</taxon>
        <taxon>Gammaproteobacteria</taxon>
        <taxon>Alteromonadales</taxon>
        <taxon>Shewanellaceae</taxon>
        <taxon>Shewanella</taxon>
    </lineage>
</organism>
<dbReference type="InterPro" id="IPR011010">
    <property type="entry name" value="DNA_brk_join_enz"/>
</dbReference>
<dbReference type="GO" id="GO:0015074">
    <property type="term" value="P:DNA integration"/>
    <property type="evidence" value="ECO:0007669"/>
    <property type="project" value="UniProtKB-KW"/>
</dbReference>
<evidence type="ECO:0008006" key="10">
    <source>
        <dbReference type="Google" id="ProtNLM"/>
    </source>
</evidence>
<dbReference type="EMBL" id="JASGOQ010000001">
    <property type="protein sequence ID" value="MDV5389752.1"/>
    <property type="molecule type" value="Genomic_DNA"/>
</dbReference>
<evidence type="ECO:0000256" key="2">
    <source>
        <dbReference type="ARBA" id="ARBA00022908"/>
    </source>
</evidence>
<gene>
    <name evidence="8" type="ORF">QM089_05605</name>
</gene>
<dbReference type="GO" id="GO:0006310">
    <property type="term" value="P:DNA recombination"/>
    <property type="evidence" value="ECO:0007669"/>
    <property type="project" value="UniProtKB-KW"/>
</dbReference>
<feature type="domain" description="Tyr recombinase" evidence="6">
    <location>
        <begin position="217"/>
        <end position="352"/>
    </location>
</feature>
<keyword evidence="2" id="KW-0229">DNA integration</keyword>
<evidence type="ECO:0000313" key="9">
    <source>
        <dbReference type="Proteomes" id="UP001187859"/>
    </source>
</evidence>
<dbReference type="PROSITE" id="PS51898">
    <property type="entry name" value="TYR_RECOMBINASE"/>
    <property type="match status" value="1"/>
</dbReference>
<evidence type="ECO:0000259" key="6">
    <source>
        <dbReference type="PROSITE" id="PS51898"/>
    </source>
</evidence>